<protein>
    <submittedName>
        <fullName evidence="3">Uncharacterized protein</fullName>
    </submittedName>
</protein>
<evidence type="ECO:0000313" key="3">
    <source>
        <dbReference type="EMBL" id="CAG6638455.1"/>
    </source>
</evidence>
<keyword evidence="2" id="KW-0472">Membrane</keyword>
<reference evidence="3" key="1">
    <citation type="submission" date="2021-05" db="EMBL/GenBank/DDBJ databases">
        <authorList>
            <person name="Alioto T."/>
            <person name="Alioto T."/>
            <person name="Gomez Garrido J."/>
        </authorList>
    </citation>
    <scope>NUCLEOTIDE SEQUENCE</scope>
</reference>
<feature type="transmembrane region" description="Helical" evidence="2">
    <location>
        <begin position="53"/>
        <end position="71"/>
    </location>
</feature>
<sequence>MCSSECERVSNLTQDLLEEKSNTTRNTSSTMPQHRHSMNSTSTSTSSSTRTLFSLYVCLLCIVLCLNISSVDSAAIVKRRAISAENTSQSSESSDGKSTVCHSNTPCGWAVYIPVSRRVDYYMKNVCVCPEGKECLKSEDDVSVNAYVYRCKKKSPTKDD</sequence>
<name>A0A8D8QU85_9HEMI</name>
<feature type="region of interest" description="Disordered" evidence="1">
    <location>
        <begin position="17"/>
        <end position="46"/>
    </location>
</feature>
<organism evidence="3">
    <name type="scientific">Cacopsylla melanoneura</name>
    <dbReference type="NCBI Taxonomy" id="428564"/>
    <lineage>
        <taxon>Eukaryota</taxon>
        <taxon>Metazoa</taxon>
        <taxon>Ecdysozoa</taxon>
        <taxon>Arthropoda</taxon>
        <taxon>Hexapoda</taxon>
        <taxon>Insecta</taxon>
        <taxon>Pterygota</taxon>
        <taxon>Neoptera</taxon>
        <taxon>Paraneoptera</taxon>
        <taxon>Hemiptera</taxon>
        <taxon>Sternorrhyncha</taxon>
        <taxon>Psylloidea</taxon>
        <taxon>Psyllidae</taxon>
        <taxon>Psyllinae</taxon>
        <taxon>Cacopsylla</taxon>
    </lineage>
</organism>
<feature type="compositionally biased region" description="Polar residues" evidence="1">
    <location>
        <begin position="23"/>
        <end position="32"/>
    </location>
</feature>
<evidence type="ECO:0000256" key="1">
    <source>
        <dbReference type="SAM" id="MobiDB-lite"/>
    </source>
</evidence>
<proteinExistence type="predicted"/>
<dbReference type="AlphaFoldDB" id="A0A8D8QU85"/>
<keyword evidence="2" id="KW-0812">Transmembrane</keyword>
<dbReference type="EMBL" id="HBUF01102734">
    <property type="protein sequence ID" value="CAG6638453.1"/>
    <property type="molecule type" value="Transcribed_RNA"/>
</dbReference>
<dbReference type="EMBL" id="HBUF01102736">
    <property type="protein sequence ID" value="CAG6638455.1"/>
    <property type="molecule type" value="Transcribed_RNA"/>
</dbReference>
<accession>A0A8D8QU85</accession>
<keyword evidence="2" id="KW-1133">Transmembrane helix</keyword>
<evidence type="ECO:0000256" key="2">
    <source>
        <dbReference type="SAM" id="Phobius"/>
    </source>
</evidence>